<keyword evidence="4" id="KW-0732">Signal</keyword>
<dbReference type="PROSITE" id="PS51355">
    <property type="entry name" value="GLUTATHIONE_PEROXID_3"/>
    <property type="match status" value="1"/>
</dbReference>
<evidence type="ECO:0000256" key="4">
    <source>
        <dbReference type="SAM" id="SignalP"/>
    </source>
</evidence>
<dbReference type="Proteomes" id="UP001054902">
    <property type="component" value="Unassembled WGS sequence"/>
</dbReference>
<dbReference type="InterPro" id="IPR000889">
    <property type="entry name" value="Glutathione_peroxidase"/>
</dbReference>
<keyword evidence="3" id="KW-0560">Oxidoreductase</keyword>
<dbReference type="Gene3D" id="3.40.30.10">
    <property type="entry name" value="Glutaredoxin"/>
    <property type="match status" value="1"/>
</dbReference>
<reference evidence="5 6" key="1">
    <citation type="journal article" date="2021" name="Sci. Rep.">
        <title>The genome of the diatom Chaetoceros tenuissimus carries an ancient integrated fragment of an extant virus.</title>
        <authorList>
            <person name="Hongo Y."/>
            <person name="Kimura K."/>
            <person name="Takaki Y."/>
            <person name="Yoshida Y."/>
            <person name="Baba S."/>
            <person name="Kobayashi G."/>
            <person name="Nagasaki K."/>
            <person name="Hano T."/>
            <person name="Tomaru Y."/>
        </authorList>
    </citation>
    <scope>NUCLEOTIDE SEQUENCE [LARGE SCALE GENOMIC DNA]</scope>
    <source>
        <strain evidence="5 6">NIES-3715</strain>
    </source>
</reference>
<organism evidence="5 6">
    <name type="scientific">Chaetoceros tenuissimus</name>
    <dbReference type="NCBI Taxonomy" id="426638"/>
    <lineage>
        <taxon>Eukaryota</taxon>
        <taxon>Sar</taxon>
        <taxon>Stramenopiles</taxon>
        <taxon>Ochrophyta</taxon>
        <taxon>Bacillariophyta</taxon>
        <taxon>Coscinodiscophyceae</taxon>
        <taxon>Chaetocerotophycidae</taxon>
        <taxon>Chaetocerotales</taxon>
        <taxon>Chaetocerotaceae</taxon>
        <taxon>Chaetoceros</taxon>
    </lineage>
</organism>
<dbReference type="GO" id="GO:0004601">
    <property type="term" value="F:peroxidase activity"/>
    <property type="evidence" value="ECO:0007669"/>
    <property type="project" value="UniProtKB-KW"/>
</dbReference>
<protein>
    <submittedName>
        <fullName evidence="5">Uncharacterized protein</fullName>
    </submittedName>
</protein>
<keyword evidence="2" id="KW-0575">Peroxidase</keyword>
<gene>
    <name evidence="5" type="ORF">CTEN210_13219</name>
</gene>
<dbReference type="EMBL" id="BLLK01000056">
    <property type="protein sequence ID" value="GFH56743.1"/>
    <property type="molecule type" value="Genomic_DNA"/>
</dbReference>
<evidence type="ECO:0000313" key="5">
    <source>
        <dbReference type="EMBL" id="GFH56743.1"/>
    </source>
</evidence>
<evidence type="ECO:0000256" key="2">
    <source>
        <dbReference type="ARBA" id="ARBA00022559"/>
    </source>
</evidence>
<dbReference type="SUPFAM" id="SSF52833">
    <property type="entry name" value="Thioredoxin-like"/>
    <property type="match status" value="1"/>
</dbReference>
<proteinExistence type="inferred from homology"/>
<dbReference type="GO" id="GO:0006979">
    <property type="term" value="P:response to oxidative stress"/>
    <property type="evidence" value="ECO:0007669"/>
    <property type="project" value="InterPro"/>
</dbReference>
<dbReference type="InterPro" id="IPR036249">
    <property type="entry name" value="Thioredoxin-like_sf"/>
</dbReference>
<keyword evidence="6" id="KW-1185">Reference proteome</keyword>
<evidence type="ECO:0000256" key="1">
    <source>
        <dbReference type="ARBA" id="ARBA00006926"/>
    </source>
</evidence>
<dbReference type="AlphaFoldDB" id="A0AAD3D2Z4"/>
<dbReference type="PANTHER" id="PTHR11592:SF78">
    <property type="entry name" value="GLUTATHIONE PEROXIDASE"/>
    <property type="match status" value="1"/>
</dbReference>
<comment type="caution">
    <text evidence="5">The sequence shown here is derived from an EMBL/GenBank/DDBJ whole genome shotgun (WGS) entry which is preliminary data.</text>
</comment>
<feature type="signal peptide" evidence="4">
    <location>
        <begin position="1"/>
        <end position="19"/>
    </location>
</feature>
<accession>A0AAD3D2Z4</accession>
<dbReference type="PANTHER" id="PTHR11592">
    <property type="entry name" value="GLUTATHIONE PEROXIDASE"/>
    <property type="match status" value="1"/>
</dbReference>
<evidence type="ECO:0000313" key="6">
    <source>
        <dbReference type="Proteomes" id="UP001054902"/>
    </source>
</evidence>
<sequence length="340" mass="37454">MKTRISQTILTCILATSHAFQTSNTVRPTTALSMKQNDKYSTTKSIGSTRKAFLASLITSSIIGTTAANANAEEEGFESIAARAASMAQKAEKEEAIKEEQFKKAAADPRSAYDFSLPIKGEDVPFDKLIGQEFTETSVVVKASVEGEEDTTVVKKDAKVKAILVVNIKQDDPIARKNIPELISLASKFGRSGEFAVICSPTDQGYFEPDTSALIRLKLASEYGYGINPATIITDKMNLLGTGAHPFWRWIEGTCRAPSGLGRIQGNFEKFLVDGNTGKAVRRYPRKYQPFDIAEDIDALMKGKVLPPAGSNWKEEWRNSDKEAEKDTYRFQKGLNVFDQ</sequence>
<comment type="similarity">
    <text evidence="1">Belongs to the glutathione peroxidase family.</text>
</comment>
<name>A0AAD3D2Z4_9STRA</name>
<feature type="chain" id="PRO_5041901394" evidence="4">
    <location>
        <begin position="20"/>
        <end position="340"/>
    </location>
</feature>
<evidence type="ECO:0000256" key="3">
    <source>
        <dbReference type="ARBA" id="ARBA00023002"/>
    </source>
</evidence>